<feature type="region of interest" description="Disordered" evidence="1">
    <location>
        <begin position="211"/>
        <end position="264"/>
    </location>
</feature>
<name>A0A8H4U1W9_9HYPO</name>
<evidence type="ECO:0000313" key="3">
    <source>
        <dbReference type="Proteomes" id="UP000635477"/>
    </source>
</evidence>
<feature type="compositionally biased region" description="Polar residues" evidence="1">
    <location>
        <begin position="214"/>
        <end position="228"/>
    </location>
</feature>
<evidence type="ECO:0000256" key="1">
    <source>
        <dbReference type="SAM" id="MobiDB-lite"/>
    </source>
</evidence>
<organism evidence="2 3">
    <name type="scientific">Fusarium zealandicum</name>
    <dbReference type="NCBI Taxonomy" id="1053134"/>
    <lineage>
        <taxon>Eukaryota</taxon>
        <taxon>Fungi</taxon>
        <taxon>Dikarya</taxon>
        <taxon>Ascomycota</taxon>
        <taxon>Pezizomycotina</taxon>
        <taxon>Sordariomycetes</taxon>
        <taxon>Hypocreomycetidae</taxon>
        <taxon>Hypocreales</taxon>
        <taxon>Nectriaceae</taxon>
        <taxon>Fusarium</taxon>
        <taxon>Fusarium staphyleae species complex</taxon>
    </lineage>
</organism>
<gene>
    <name evidence="2" type="ORF">FZEAL_10428</name>
</gene>
<dbReference type="AlphaFoldDB" id="A0A8H4U1W9"/>
<dbReference type="EMBL" id="JABEYC010001175">
    <property type="protein sequence ID" value="KAF4968172.1"/>
    <property type="molecule type" value="Genomic_DNA"/>
</dbReference>
<keyword evidence="3" id="KW-1185">Reference proteome</keyword>
<accession>A0A8H4U1W9</accession>
<evidence type="ECO:0000313" key="2">
    <source>
        <dbReference type="EMBL" id="KAF4968172.1"/>
    </source>
</evidence>
<feature type="region of interest" description="Disordered" evidence="1">
    <location>
        <begin position="404"/>
        <end position="445"/>
    </location>
</feature>
<feature type="region of interest" description="Disordered" evidence="1">
    <location>
        <begin position="153"/>
        <end position="186"/>
    </location>
</feature>
<proteinExistence type="predicted"/>
<feature type="region of interest" description="Disordered" evidence="1">
    <location>
        <begin position="1"/>
        <end position="44"/>
    </location>
</feature>
<feature type="compositionally biased region" description="Low complexity" evidence="1">
    <location>
        <begin position="229"/>
        <end position="257"/>
    </location>
</feature>
<feature type="compositionally biased region" description="Low complexity" evidence="1">
    <location>
        <begin position="322"/>
        <end position="339"/>
    </location>
</feature>
<dbReference type="Proteomes" id="UP000635477">
    <property type="component" value="Unassembled WGS sequence"/>
</dbReference>
<reference evidence="2" key="2">
    <citation type="submission" date="2020-05" db="EMBL/GenBank/DDBJ databases">
        <authorList>
            <person name="Kim H.-S."/>
            <person name="Proctor R.H."/>
            <person name="Brown D.W."/>
        </authorList>
    </citation>
    <scope>NUCLEOTIDE SEQUENCE</scope>
    <source>
        <strain evidence="2">NRRL 22465</strain>
    </source>
</reference>
<comment type="caution">
    <text evidence="2">The sequence shown here is derived from an EMBL/GenBank/DDBJ whole genome shotgun (WGS) entry which is preliminary data.</text>
</comment>
<feature type="compositionally biased region" description="Low complexity" evidence="1">
    <location>
        <begin position="10"/>
        <end position="22"/>
    </location>
</feature>
<feature type="region of interest" description="Disordered" evidence="1">
    <location>
        <begin position="319"/>
        <end position="344"/>
    </location>
</feature>
<dbReference type="OrthoDB" id="3557758at2759"/>
<reference evidence="2" key="1">
    <citation type="journal article" date="2020" name="BMC Genomics">
        <title>Correction to: Identification and distribution of gene clusters required for synthesis of sphingolipid metabolism inhibitors in diverse species of the filamentous fungus Fusarium.</title>
        <authorList>
            <person name="Kim H.S."/>
            <person name="Lohmar J.M."/>
            <person name="Busman M."/>
            <person name="Brown D.W."/>
            <person name="Naumann T.A."/>
            <person name="Divon H.H."/>
            <person name="Lysoe E."/>
            <person name="Uhlig S."/>
            <person name="Proctor R.H."/>
        </authorList>
    </citation>
    <scope>NUCLEOTIDE SEQUENCE</scope>
    <source>
        <strain evidence="2">NRRL 22465</strain>
    </source>
</reference>
<protein>
    <submittedName>
        <fullName evidence="2">Uncharacterized protein</fullName>
    </submittedName>
</protein>
<feature type="region of interest" description="Disordered" evidence="1">
    <location>
        <begin position="73"/>
        <end position="92"/>
    </location>
</feature>
<sequence length="445" mass="48676">MESLHNGLDSRASSRSRLSTSAKVLAKARRKRPAISAPIGPIKNSRGADFARSDTFIVVPCIKDCESNESLPEKENIEAKKTTRRISASFSTRGPLASIPTVAKSDFNATTTRQPSAETKPVPKGFSFRKASKVRLTSSSSFSIFPSLETIVQDENVPPPDHPDTAPSTATFKASGKSRLPKSRTMSVLSEIKTSMSRPSLNARTANFRAMGDQSHQASSSPSNTHFVPSSSRIRLPRPSLTSASRSSSSSSTETTTQPDPKHITAAQNSAYWSGRFMSLQDRFLAADFEDEMDASPRLPFFQPIQNKAMTHDRQAVNSRPTHLSHSTTTSALTSLTSSKPRIPPGIDDDTRCLRIFRRLDGFCATNEARRSLHDWQQAYARRMNRPCLLPQGGRMEEKSLMGKIFGNGPRKSERRSLSGSSAPAVKKTKPTPAVGGRGKRLTLN</sequence>